<evidence type="ECO:0000313" key="2">
    <source>
        <dbReference type="EMBL" id="ALS36798.1"/>
    </source>
</evidence>
<organism evidence="2 3">
    <name type="scientific">Enterococcus rotai</name>
    <dbReference type="NCBI Taxonomy" id="118060"/>
    <lineage>
        <taxon>Bacteria</taxon>
        <taxon>Bacillati</taxon>
        <taxon>Bacillota</taxon>
        <taxon>Bacilli</taxon>
        <taxon>Lactobacillales</taxon>
        <taxon>Enterococcaceae</taxon>
        <taxon>Enterococcus</taxon>
    </lineage>
</organism>
<dbReference type="PIRSF" id="PIRSF008459">
    <property type="entry name" value="UCP008459"/>
    <property type="match status" value="1"/>
</dbReference>
<dbReference type="EMBL" id="CP013655">
    <property type="protein sequence ID" value="ALS36798.1"/>
    <property type="molecule type" value="Genomic_DNA"/>
</dbReference>
<dbReference type="STRING" id="118060.ATZ35_06405"/>
<dbReference type="Proteomes" id="UP000067523">
    <property type="component" value="Chromosome"/>
</dbReference>
<dbReference type="PANTHER" id="PTHR31131:SF6">
    <property type="entry name" value="CASTOR ACT DOMAIN-CONTAINING PROTEIN"/>
    <property type="match status" value="1"/>
</dbReference>
<sequence>MHLKLLDTLNYAIIKFPVDTPIPTSFHKIKTFKSLTYTHDECSVIVPSGSLETDLALSIDEDWFIIQIVGELDFSLVGILTQLANPLADNQISIFALSTYNTDYLLIKNKDKTKAVQVLSDCGHTFQ</sequence>
<dbReference type="Pfam" id="PF13840">
    <property type="entry name" value="ACT_7"/>
    <property type="match status" value="1"/>
</dbReference>
<dbReference type="SUPFAM" id="SSF55021">
    <property type="entry name" value="ACT-like"/>
    <property type="match status" value="1"/>
</dbReference>
<dbReference type="AlphaFoldDB" id="A0A0U2IU48"/>
<dbReference type="PANTHER" id="PTHR31131">
    <property type="entry name" value="CHROMOSOME 1, WHOLE GENOME SHOTGUN SEQUENCE"/>
    <property type="match status" value="1"/>
</dbReference>
<gene>
    <name evidence="2" type="ORF">ATZ35_06405</name>
</gene>
<proteinExistence type="predicted"/>
<dbReference type="InterPro" id="IPR027795">
    <property type="entry name" value="CASTOR_ACT_dom"/>
</dbReference>
<keyword evidence="3" id="KW-1185">Reference proteome</keyword>
<dbReference type="KEGG" id="erx:ATZ35_06405"/>
<dbReference type="InterPro" id="IPR045865">
    <property type="entry name" value="ACT-like_dom_sf"/>
</dbReference>
<dbReference type="InterPro" id="IPR016540">
    <property type="entry name" value="UCP008459"/>
</dbReference>
<reference evidence="3" key="1">
    <citation type="submission" date="2015-12" db="EMBL/GenBank/DDBJ databases">
        <authorList>
            <person name="Lauer A."/>
            <person name="Humrighouse B."/>
            <person name="Loparev V."/>
            <person name="Shewmaker P.L."/>
            <person name="Whitney A.M."/>
            <person name="McLaughlin R.W."/>
        </authorList>
    </citation>
    <scope>NUCLEOTIDE SEQUENCE [LARGE SCALE GENOMIC DNA]</scope>
    <source>
        <strain evidence="3">LMG 26678</strain>
    </source>
</reference>
<feature type="domain" description="CASTOR ACT" evidence="1">
    <location>
        <begin position="59"/>
        <end position="121"/>
    </location>
</feature>
<evidence type="ECO:0000313" key="3">
    <source>
        <dbReference type="Proteomes" id="UP000067523"/>
    </source>
</evidence>
<accession>A0A0U2IU48</accession>
<name>A0A0U2IU48_9ENTE</name>
<evidence type="ECO:0000259" key="1">
    <source>
        <dbReference type="Pfam" id="PF13840"/>
    </source>
</evidence>
<dbReference type="InterPro" id="IPR051719">
    <property type="entry name" value="CASTOR_mTORC1"/>
</dbReference>
<dbReference type="RefSeq" id="WP_208930018.1">
    <property type="nucleotide sequence ID" value="NZ_CP013655.1"/>
</dbReference>
<protein>
    <recommendedName>
        <fullName evidence="1">CASTOR ACT domain-containing protein</fullName>
    </recommendedName>
</protein>
<dbReference type="Gene3D" id="3.30.2130.10">
    <property type="entry name" value="VC0802-like"/>
    <property type="match status" value="1"/>
</dbReference>